<comment type="subcellular location">
    <subcellularLocation>
        <location evidence="1">Cell membrane</location>
        <topology evidence="1">Multi-pass membrane protein</topology>
    </subcellularLocation>
</comment>
<feature type="transmembrane region" description="Helical" evidence="6">
    <location>
        <begin position="269"/>
        <end position="290"/>
    </location>
</feature>
<dbReference type="Gene3D" id="1.20.81.30">
    <property type="entry name" value="Type II secretion system (T2SS), domain F"/>
    <property type="match status" value="1"/>
</dbReference>
<feature type="transmembrane region" description="Helical" evidence="6">
    <location>
        <begin position="126"/>
        <end position="145"/>
    </location>
</feature>
<keyword evidence="4 6" id="KW-1133">Transmembrane helix</keyword>
<feature type="transmembrane region" description="Helical" evidence="6">
    <location>
        <begin position="302"/>
        <end position="322"/>
    </location>
</feature>
<dbReference type="InterPro" id="IPR018076">
    <property type="entry name" value="T2SS_GspF_dom"/>
</dbReference>
<evidence type="ECO:0000256" key="1">
    <source>
        <dbReference type="ARBA" id="ARBA00004651"/>
    </source>
</evidence>
<dbReference type="Pfam" id="PF00482">
    <property type="entry name" value="T2SSF"/>
    <property type="match status" value="1"/>
</dbReference>
<proteinExistence type="predicted"/>
<accession>A0A842I824</accession>
<evidence type="ECO:0000256" key="5">
    <source>
        <dbReference type="ARBA" id="ARBA00023136"/>
    </source>
</evidence>
<evidence type="ECO:0000256" key="4">
    <source>
        <dbReference type="ARBA" id="ARBA00022989"/>
    </source>
</evidence>
<evidence type="ECO:0000313" key="9">
    <source>
        <dbReference type="Proteomes" id="UP000555411"/>
    </source>
</evidence>
<evidence type="ECO:0000256" key="3">
    <source>
        <dbReference type="ARBA" id="ARBA00022692"/>
    </source>
</evidence>
<gene>
    <name evidence="8" type="ORF">H7F16_09700</name>
</gene>
<keyword evidence="5 6" id="KW-0472">Membrane</keyword>
<sequence length="330" mass="35831">MVTPLQVAVFCFVSVGIAALVLGWATPSDAARLRERMDRLGKRSDDDASDGLATEDQRRKRRVRESLRELRAREIGRARRRAQPTLTGRLRQAGLDWTRKTYYTVSALVGLAALILALGLTGLAVLPALCFAAAAGLLLPHLFVAHKRSARLKRFSDDFPTAIDIIVRGVRSGMALADGLKTIATEMEEPIRGEFAIVVRDQTLGVPLDEAVQRLADRMPLSETSFFAIVVGIQSKTGGNLSEALSNLSKVLRGRKNIAGKIRAMSSEAITSAAIIGAMPPLVMAVLFFISPGYLNVLFTTLLGNLILGGSILWMGLGILVMRGMIRFDY</sequence>
<dbReference type="GO" id="GO:0005886">
    <property type="term" value="C:plasma membrane"/>
    <property type="evidence" value="ECO:0007669"/>
    <property type="project" value="UniProtKB-SubCell"/>
</dbReference>
<keyword evidence="3 6" id="KW-0812">Transmembrane</keyword>
<keyword evidence="2" id="KW-1003">Cell membrane</keyword>
<dbReference type="Proteomes" id="UP000555411">
    <property type="component" value="Unassembled WGS sequence"/>
</dbReference>
<dbReference type="EMBL" id="JACLQD010000002">
    <property type="protein sequence ID" value="MBC2835776.1"/>
    <property type="molecule type" value="Genomic_DNA"/>
</dbReference>
<dbReference type="PANTHER" id="PTHR35007">
    <property type="entry name" value="INTEGRAL MEMBRANE PROTEIN-RELATED"/>
    <property type="match status" value="1"/>
</dbReference>
<protein>
    <submittedName>
        <fullName evidence="8">Type II secretion system F family protein</fullName>
    </submittedName>
</protein>
<dbReference type="InterPro" id="IPR042094">
    <property type="entry name" value="T2SS_GspF_sf"/>
</dbReference>
<dbReference type="RefSeq" id="WP_185797353.1">
    <property type="nucleotide sequence ID" value="NZ_JACLQD010000002.1"/>
</dbReference>
<feature type="domain" description="Type II secretion system protein GspF" evidence="7">
    <location>
        <begin position="164"/>
        <end position="287"/>
    </location>
</feature>
<comment type="caution">
    <text evidence="8">The sequence shown here is derived from an EMBL/GenBank/DDBJ whole genome shotgun (WGS) entry which is preliminary data.</text>
</comment>
<evidence type="ECO:0000313" key="8">
    <source>
        <dbReference type="EMBL" id="MBC2835776.1"/>
    </source>
</evidence>
<evidence type="ECO:0000259" key="7">
    <source>
        <dbReference type="Pfam" id="PF00482"/>
    </source>
</evidence>
<dbReference type="PANTHER" id="PTHR35007:SF1">
    <property type="entry name" value="PILUS ASSEMBLY PROTEIN"/>
    <property type="match status" value="1"/>
</dbReference>
<name>A0A842I824_9RHOB</name>
<organism evidence="8 9">
    <name type="scientific">Paragemmobacter straminiformis</name>
    <dbReference type="NCBI Taxonomy" id="2045119"/>
    <lineage>
        <taxon>Bacteria</taxon>
        <taxon>Pseudomonadati</taxon>
        <taxon>Pseudomonadota</taxon>
        <taxon>Alphaproteobacteria</taxon>
        <taxon>Rhodobacterales</taxon>
        <taxon>Paracoccaceae</taxon>
        <taxon>Paragemmobacter</taxon>
    </lineage>
</organism>
<evidence type="ECO:0000256" key="6">
    <source>
        <dbReference type="SAM" id="Phobius"/>
    </source>
</evidence>
<feature type="transmembrane region" description="Helical" evidence="6">
    <location>
        <begin position="6"/>
        <end position="26"/>
    </location>
</feature>
<dbReference type="AlphaFoldDB" id="A0A842I824"/>
<evidence type="ECO:0000256" key="2">
    <source>
        <dbReference type="ARBA" id="ARBA00022475"/>
    </source>
</evidence>
<reference evidence="8 9" key="1">
    <citation type="journal article" date="2017" name="Int. J. Syst. Evol. Microbiol.">
        <title>Gemmobacter straminiformis sp. nov., isolated from an artificial fountain.</title>
        <authorList>
            <person name="Kang J.Y."/>
            <person name="Kim M.J."/>
            <person name="Chun J."/>
            <person name="Son K.P."/>
            <person name="Jahng K.Y."/>
        </authorList>
    </citation>
    <scope>NUCLEOTIDE SEQUENCE [LARGE SCALE GENOMIC DNA]</scope>
    <source>
        <strain evidence="8 9">CAM-8</strain>
    </source>
</reference>
<feature type="transmembrane region" description="Helical" evidence="6">
    <location>
        <begin position="101"/>
        <end position="120"/>
    </location>
</feature>
<keyword evidence="9" id="KW-1185">Reference proteome</keyword>